<comment type="catalytic activity">
    <reaction evidence="1">
        <text>Release of a C-terminal amino acid with broad specificity, except for -Pro.</text>
        <dbReference type="EC" id="3.4.17.19"/>
    </reaction>
</comment>
<comment type="cofactor">
    <cofactor evidence="2">
        <name>Zn(2+)</name>
        <dbReference type="ChEBI" id="CHEBI:29105"/>
    </cofactor>
    <text evidence="2">Binds 1 zinc ion per subunit.</text>
</comment>
<sequence>MTTDQRTAFDTRFAELRERLAEIQDLTSIGAVLGWDRSTYLPEGGAAARGRQSAVLSRIRHAKATDADLGRLIDGLERDVEALEADSFEARLVRVARRDFDRATRLPSDFVARMSRHTSETYGAWTKARPANDFAAMVPRLEQTLELSRQYSAFFPEFSHPMDVFVDGSDEGMTVQKVRAVFAELREGLVPLVRAVTERPEPRTDFVGRAYDVATQLRFGESVARDYGYDFSRGRQDLTAHPFMTRFSIDDVRITTRVQENDLTDALFSTLHETGHALYEQNVDRAFEGLPLARGASAGVHESSSRLWENVVGRSRGFWARYFGPLRDTFPQQLADVSEEEMYRAVNVVRKSLIRTDADELTYNLHVILRFELELAMIEGTLEVRDLADAWHARYESDLGMRAPDDRDGVLQDVHWFGGLIGGAFHGYTLGNILSLQFWDAAVKAHPGIPGEIERGEFGALRGWLTQNVYRFGRSRAAAEVARNATGSELTVAPYLAYLRGKYGELYNLS</sequence>
<keyword evidence="2" id="KW-0862">Zinc</keyword>
<feature type="binding site" evidence="2">
    <location>
        <position position="276"/>
    </location>
    <ligand>
        <name>Zn(2+)</name>
        <dbReference type="ChEBI" id="CHEBI:29105"/>
        <note>catalytic</note>
    </ligand>
</feature>
<dbReference type="Gene3D" id="1.10.1370.30">
    <property type="match status" value="1"/>
</dbReference>
<keyword evidence="5" id="KW-1185">Reference proteome</keyword>
<dbReference type="Pfam" id="PF02074">
    <property type="entry name" value="Peptidase_M32"/>
    <property type="match status" value="1"/>
</dbReference>
<gene>
    <name evidence="4" type="ORF">DES52_11946</name>
</gene>
<dbReference type="EMBL" id="QJSX01000019">
    <property type="protein sequence ID" value="PYE50025.1"/>
    <property type="molecule type" value="Genomic_DNA"/>
</dbReference>
<dbReference type="PROSITE" id="PS52034">
    <property type="entry name" value="PEPTIDASE_M32"/>
    <property type="match status" value="1"/>
</dbReference>
<protein>
    <recommendedName>
        <fullName evidence="1">Metal-dependent carboxypeptidase</fullName>
        <ecNumber evidence="1">3.4.17.19</ecNumber>
    </recommendedName>
</protein>
<comment type="caution">
    <text evidence="4">The sequence shown here is derived from an EMBL/GenBank/DDBJ whole genome shotgun (WGS) entry which is preliminary data.</text>
</comment>
<keyword evidence="1" id="KW-0482">Metalloprotease</keyword>
<dbReference type="Proteomes" id="UP000248326">
    <property type="component" value="Unassembled WGS sequence"/>
</dbReference>
<keyword evidence="1 4" id="KW-0121">Carboxypeptidase</keyword>
<feature type="binding site" evidence="2">
    <location>
        <position position="272"/>
    </location>
    <ligand>
        <name>Zn(2+)</name>
        <dbReference type="ChEBI" id="CHEBI:29105"/>
        <note>catalytic</note>
    </ligand>
</feature>
<dbReference type="GO" id="GO:0004181">
    <property type="term" value="F:metallocarboxypeptidase activity"/>
    <property type="evidence" value="ECO:0007669"/>
    <property type="project" value="UniProtKB-UniRule"/>
</dbReference>
<evidence type="ECO:0000256" key="1">
    <source>
        <dbReference type="PIRNR" id="PIRNR006615"/>
    </source>
</evidence>
<dbReference type="GO" id="GO:0006508">
    <property type="term" value="P:proteolysis"/>
    <property type="evidence" value="ECO:0007669"/>
    <property type="project" value="UniProtKB-UniRule"/>
</dbReference>
<feature type="binding site" evidence="2">
    <location>
        <position position="302"/>
    </location>
    <ligand>
        <name>Zn(2+)</name>
        <dbReference type="ChEBI" id="CHEBI:29105"/>
        <note>catalytic</note>
    </ligand>
</feature>
<dbReference type="CDD" id="cd06460">
    <property type="entry name" value="M32_Taq"/>
    <property type="match status" value="1"/>
</dbReference>
<dbReference type="PRINTS" id="PR00998">
    <property type="entry name" value="CRBOXYPTASET"/>
</dbReference>
<dbReference type="AlphaFoldDB" id="A0A318S0D3"/>
<dbReference type="SUPFAM" id="SSF55486">
    <property type="entry name" value="Metalloproteases ('zincins'), catalytic domain"/>
    <property type="match status" value="1"/>
</dbReference>
<keyword evidence="1 2" id="KW-0479">Metal-binding</keyword>
<feature type="active site" description="Proton donor/acceptor" evidence="3">
    <location>
        <position position="273"/>
    </location>
</feature>
<accession>A0A318S0D3</accession>
<dbReference type="InterPro" id="IPR001333">
    <property type="entry name" value="Peptidase_M32_Taq"/>
</dbReference>
<evidence type="ECO:0000256" key="3">
    <source>
        <dbReference type="PIRSR" id="PIRSR006615-2"/>
    </source>
</evidence>
<dbReference type="OrthoDB" id="9772308at2"/>
<evidence type="ECO:0000313" key="5">
    <source>
        <dbReference type="Proteomes" id="UP000248326"/>
    </source>
</evidence>
<evidence type="ECO:0000313" key="4">
    <source>
        <dbReference type="EMBL" id="PYE50025.1"/>
    </source>
</evidence>
<evidence type="ECO:0000256" key="2">
    <source>
        <dbReference type="PIRSR" id="PIRSR006615-1"/>
    </source>
</evidence>
<dbReference type="EC" id="3.4.17.19" evidence="1"/>
<comment type="function">
    <text evidence="1">Broad specificity carboxypetidase that releases amino acids sequentially from the C-terminus, including neutral, aromatic, polar and basic residues.</text>
</comment>
<reference evidence="4 5" key="1">
    <citation type="submission" date="2018-06" db="EMBL/GenBank/DDBJ databases">
        <title>Genomic Encyclopedia of Type Strains, Phase IV (KMG-IV): sequencing the most valuable type-strain genomes for metagenomic binning, comparative biology and taxonomic classification.</title>
        <authorList>
            <person name="Goeker M."/>
        </authorList>
    </citation>
    <scope>NUCLEOTIDE SEQUENCE [LARGE SCALE GENOMIC DNA]</scope>
    <source>
        <strain evidence="4 5">DSM 18048</strain>
    </source>
</reference>
<comment type="similarity">
    <text evidence="1">Belongs to the peptidase M32 family.</text>
</comment>
<dbReference type="GO" id="GO:0046872">
    <property type="term" value="F:metal ion binding"/>
    <property type="evidence" value="ECO:0007669"/>
    <property type="project" value="UniProtKB-KW"/>
</dbReference>
<dbReference type="RefSeq" id="WP_110888480.1">
    <property type="nucleotide sequence ID" value="NZ_QJSX01000019.1"/>
</dbReference>
<keyword evidence="1" id="KW-0645">Protease</keyword>
<dbReference type="PIRSF" id="PIRSF006615">
    <property type="entry name" value="Zn_crbxpep_Taq"/>
    <property type="match status" value="1"/>
</dbReference>
<dbReference type="PANTHER" id="PTHR34217">
    <property type="entry name" value="METAL-DEPENDENT CARBOXYPEPTIDASE"/>
    <property type="match status" value="1"/>
</dbReference>
<name>A0A318S0D3_9DEIO</name>
<dbReference type="PANTHER" id="PTHR34217:SF1">
    <property type="entry name" value="CARBOXYPEPTIDASE 1"/>
    <property type="match status" value="1"/>
</dbReference>
<organism evidence="4 5">
    <name type="scientific">Deinococcus yavapaiensis KR-236</name>
    <dbReference type="NCBI Taxonomy" id="694435"/>
    <lineage>
        <taxon>Bacteria</taxon>
        <taxon>Thermotogati</taxon>
        <taxon>Deinococcota</taxon>
        <taxon>Deinococci</taxon>
        <taxon>Deinococcales</taxon>
        <taxon>Deinococcaceae</taxon>
        <taxon>Deinococcus</taxon>
    </lineage>
</organism>
<proteinExistence type="inferred from homology"/>
<keyword evidence="1" id="KW-0378">Hydrolase</keyword>